<dbReference type="InterPro" id="IPR011993">
    <property type="entry name" value="PH-like_dom_sf"/>
</dbReference>
<evidence type="ECO:0000256" key="1">
    <source>
        <dbReference type="ARBA" id="ARBA00000798"/>
    </source>
</evidence>
<evidence type="ECO:0000256" key="7">
    <source>
        <dbReference type="SAM" id="MobiDB-lite"/>
    </source>
</evidence>
<dbReference type="GO" id="GO:0009395">
    <property type="term" value="P:phospholipid catabolic process"/>
    <property type="evidence" value="ECO:0007669"/>
    <property type="project" value="TreeGrafter"/>
</dbReference>
<comment type="similarity">
    <text evidence="6">Belongs to the phospholipase D family.</text>
</comment>
<dbReference type="PANTHER" id="PTHR18896">
    <property type="entry name" value="PHOSPHOLIPASE D"/>
    <property type="match status" value="1"/>
</dbReference>
<dbReference type="CDD" id="cd01254">
    <property type="entry name" value="PH_PLD"/>
    <property type="match status" value="1"/>
</dbReference>
<dbReference type="SMART" id="SM00155">
    <property type="entry name" value="PLDc"/>
    <property type="match status" value="2"/>
</dbReference>
<gene>
    <name evidence="9" type="ORF">OLC1_LOCUS12626</name>
</gene>
<evidence type="ECO:0000313" key="10">
    <source>
        <dbReference type="Proteomes" id="UP001161247"/>
    </source>
</evidence>
<keyword evidence="4 6" id="KW-0442">Lipid degradation</keyword>
<reference evidence="9" key="1">
    <citation type="submission" date="2023-03" db="EMBL/GenBank/DDBJ databases">
        <authorList>
            <person name="Julca I."/>
        </authorList>
    </citation>
    <scope>NUCLEOTIDE SEQUENCE</scope>
</reference>
<dbReference type="EC" id="3.1.4.4" evidence="6"/>
<dbReference type="GO" id="GO:0005886">
    <property type="term" value="C:plasma membrane"/>
    <property type="evidence" value="ECO:0007669"/>
    <property type="project" value="TreeGrafter"/>
</dbReference>
<keyword evidence="2" id="KW-0677">Repeat</keyword>
<dbReference type="GO" id="GO:0035556">
    <property type="term" value="P:intracellular signal transduction"/>
    <property type="evidence" value="ECO:0007669"/>
    <property type="project" value="InterPro"/>
</dbReference>
<dbReference type="Gene3D" id="3.30.870.10">
    <property type="entry name" value="Endonuclease Chain A"/>
    <property type="match status" value="2"/>
</dbReference>
<dbReference type="Gene3D" id="2.30.29.30">
    <property type="entry name" value="Pleckstrin-homology domain (PH domain)/Phosphotyrosine-binding domain (PTB)"/>
    <property type="match status" value="1"/>
</dbReference>
<dbReference type="PANTHER" id="PTHR18896:SF133">
    <property type="entry name" value="PHOSPHOLIPASE D ZETA 2"/>
    <property type="match status" value="1"/>
</dbReference>
<evidence type="ECO:0000313" key="9">
    <source>
        <dbReference type="EMBL" id="CAI9103469.1"/>
    </source>
</evidence>
<dbReference type="SUPFAM" id="SSF56024">
    <property type="entry name" value="Phospholipase D/nuclease"/>
    <property type="match status" value="2"/>
</dbReference>
<protein>
    <recommendedName>
        <fullName evidence="6">Phospholipase</fullName>
        <ecNumber evidence="6">3.1.4.4</ecNumber>
    </recommendedName>
</protein>
<evidence type="ECO:0000256" key="6">
    <source>
        <dbReference type="PIRNR" id="PIRNR009376"/>
    </source>
</evidence>
<dbReference type="InterPro" id="IPR001849">
    <property type="entry name" value="PH_domain"/>
</dbReference>
<feature type="region of interest" description="Disordered" evidence="7">
    <location>
        <begin position="635"/>
        <end position="669"/>
    </location>
</feature>
<proteinExistence type="inferred from homology"/>
<sequence>MESKEMLTEKLIEKMPSSALSSSHSLRCYAGETARIFDELPTARILELSGPEAGSKLKFNWRLVKKASQVFYLHFALKKRAIIEEFYEKQEQVKEWLHHLGFGDHTAIVRDDDEPDDGIVPIFTDDSVKNRSVPSRAAFSVIRPALGRQHTVSEKAKAAMQGYLNHFLGNLDIVNTREVCKFLEVSKLSFSPEFGPKLKEDYVMVKRSSTMPKEDIYSRCCICHWAGCCRDKWEKVWAVLKPGFLALLKDPFDTRLVDIVVFDVLPASKEDGKVGACLAEEIKNRAPLRYAFKVSCGTRRVKLRSSNYARVKDWVSAINDVGLTPHDGWCKTHRFGSFAPPRGLADDGSQAQWFIDGKTAFEAIASSVEKAKSEIFITGWWLCPELYLRRPFNSHSSSRLDSLLEAKAKEGVKIYILLYKEVAIALKINSSYSKRKLLAIHENIKVLRYPNRFPTGVYLWSHHEKLVIVDHRVCYLGGLDLCFGRYDTNEHKVGDLPPSLWPGKDYYNPRESEPNSWEDTMKDELERKKYPRMPWHDVHCALWGPACRDVARHFVQRWNHAKRNTAPDEHQIPLLIPQQHMVIPHYMGSNGIEIKKQPVTIDENYFGRQDSFSSQSPSEDVPLLLPKEANSLNFSSLDEESDGLGSNQHDLNRVKDNAGSHELGEPDLGTSDNWWQSQERFCQSASFDEIGQVGPRTSCSCQVIRSVSHWSAGTNRTEDSIHKSYCSMIEKAEHFVYIENQFFISGLSDDDIIQNRVLEALCNRILQAHSEHKPFKVIVVIPLLPGFQGGIDDGGAATVRAIMHWQYRTICRPKNSILDKLNGILGCETEDYISFYGLRTHGKLSDCGPLVTSQVYVHSKVMIVDDRIALVGSANINDRSLLGSRDSEIGVVIEDKTFVDSVMNGESWKAGKFSSSLRISLWAEHLGLSSEEVDKIRDPIIDSTYQDLWMETARLNSKIYQDVFSCVPNDQIHSRSAFRQAMSLSKEKLGYNTLDLGVAPEKLEICEDGKVVHMDPSEKLQSVRGHLVSFPLQFMCQEDLRPVFIESEFYTSPQVFY</sequence>
<dbReference type="PROSITE" id="PS50035">
    <property type="entry name" value="PLD"/>
    <property type="match status" value="2"/>
</dbReference>
<dbReference type="CDD" id="cd09141">
    <property type="entry name" value="PLDc_vPLD1_2_yPLD_like_2"/>
    <property type="match status" value="1"/>
</dbReference>
<evidence type="ECO:0000256" key="5">
    <source>
        <dbReference type="ARBA" id="ARBA00023098"/>
    </source>
</evidence>
<name>A0AAV1D6I1_OLDCO</name>
<evidence type="ECO:0000256" key="4">
    <source>
        <dbReference type="ARBA" id="ARBA00022963"/>
    </source>
</evidence>
<keyword evidence="3 6" id="KW-0378">Hydrolase</keyword>
<dbReference type="InterPro" id="IPR016555">
    <property type="entry name" value="PLipase_D_euk"/>
</dbReference>
<dbReference type="AlphaFoldDB" id="A0AAV1D6I1"/>
<evidence type="ECO:0000256" key="3">
    <source>
        <dbReference type="ARBA" id="ARBA00022801"/>
    </source>
</evidence>
<dbReference type="FunFam" id="3.30.870.10:FF:000011">
    <property type="entry name" value="Phospholipase"/>
    <property type="match status" value="1"/>
</dbReference>
<keyword evidence="10" id="KW-1185">Reference proteome</keyword>
<dbReference type="SUPFAM" id="SSF50729">
    <property type="entry name" value="PH domain-like"/>
    <property type="match status" value="1"/>
</dbReference>
<dbReference type="PIRSF" id="PIRSF009376">
    <property type="entry name" value="Phospholipase_D_euk"/>
    <property type="match status" value="1"/>
</dbReference>
<dbReference type="Proteomes" id="UP001161247">
    <property type="component" value="Chromosome 4"/>
</dbReference>
<dbReference type="InterPro" id="IPR001736">
    <property type="entry name" value="PLipase_D/transphosphatidylase"/>
</dbReference>
<dbReference type="SMART" id="SM00233">
    <property type="entry name" value="PH"/>
    <property type="match status" value="1"/>
</dbReference>
<dbReference type="InterPro" id="IPR015679">
    <property type="entry name" value="PLipase_D_fam"/>
</dbReference>
<dbReference type="GO" id="GO:0004630">
    <property type="term" value="F:phospholipase D activity"/>
    <property type="evidence" value="ECO:0007669"/>
    <property type="project" value="UniProtKB-UniRule"/>
</dbReference>
<accession>A0AAV1D6I1</accession>
<dbReference type="CDD" id="cd09138">
    <property type="entry name" value="PLDc_vPLD1_2_yPLD_like_1"/>
    <property type="match status" value="1"/>
</dbReference>
<dbReference type="GO" id="GO:0006654">
    <property type="term" value="P:phosphatidic acid biosynthetic process"/>
    <property type="evidence" value="ECO:0007669"/>
    <property type="project" value="InterPro"/>
</dbReference>
<dbReference type="Pfam" id="PF13091">
    <property type="entry name" value="PLDc_2"/>
    <property type="match status" value="1"/>
</dbReference>
<organism evidence="9 10">
    <name type="scientific">Oldenlandia corymbosa var. corymbosa</name>
    <dbReference type="NCBI Taxonomy" id="529605"/>
    <lineage>
        <taxon>Eukaryota</taxon>
        <taxon>Viridiplantae</taxon>
        <taxon>Streptophyta</taxon>
        <taxon>Embryophyta</taxon>
        <taxon>Tracheophyta</taxon>
        <taxon>Spermatophyta</taxon>
        <taxon>Magnoliopsida</taxon>
        <taxon>eudicotyledons</taxon>
        <taxon>Gunneridae</taxon>
        <taxon>Pentapetalae</taxon>
        <taxon>asterids</taxon>
        <taxon>lamiids</taxon>
        <taxon>Gentianales</taxon>
        <taxon>Rubiaceae</taxon>
        <taxon>Rubioideae</taxon>
        <taxon>Spermacoceae</taxon>
        <taxon>Hedyotis-Oldenlandia complex</taxon>
        <taxon>Oldenlandia</taxon>
    </lineage>
</organism>
<feature type="compositionally biased region" description="Basic and acidic residues" evidence="7">
    <location>
        <begin position="650"/>
        <end position="664"/>
    </location>
</feature>
<comment type="catalytic activity">
    <reaction evidence="1 6">
        <text>a 1,2-diacyl-sn-glycero-3-phosphocholine + H2O = a 1,2-diacyl-sn-glycero-3-phosphate + choline + H(+)</text>
        <dbReference type="Rhea" id="RHEA:14445"/>
        <dbReference type="ChEBI" id="CHEBI:15354"/>
        <dbReference type="ChEBI" id="CHEBI:15377"/>
        <dbReference type="ChEBI" id="CHEBI:15378"/>
        <dbReference type="ChEBI" id="CHEBI:57643"/>
        <dbReference type="ChEBI" id="CHEBI:58608"/>
        <dbReference type="EC" id="3.1.4.4"/>
    </reaction>
</comment>
<dbReference type="Pfam" id="PF00614">
    <property type="entry name" value="PLDc"/>
    <property type="match status" value="1"/>
</dbReference>
<evidence type="ECO:0000259" key="8">
    <source>
        <dbReference type="PROSITE" id="PS50035"/>
    </source>
</evidence>
<evidence type="ECO:0000256" key="2">
    <source>
        <dbReference type="ARBA" id="ARBA00022737"/>
    </source>
</evidence>
<dbReference type="InterPro" id="IPR025202">
    <property type="entry name" value="PLD-like_dom"/>
</dbReference>
<feature type="domain" description="PLD phosphodiesterase" evidence="8">
    <location>
        <begin position="853"/>
        <end position="880"/>
    </location>
</feature>
<feature type="domain" description="PLD phosphodiesterase" evidence="8">
    <location>
        <begin position="458"/>
        <end position="485"/>
    </location>
</feature>
<keyword evidence="5" id="KW-0443">Lipid metabolism</keyword>
<dbReference type="EMBL" id="OX459121">
    <property type="protein sequence ID" value="CAI9103469.1"/>
    <property type="molecule type" value="Genomic_DNA"/>
</dbReference>